<comment type="caution">
    <text evidence="2">The sequence shown here is derived from an EMBL/GenBank/DDBJ whole genome shotgun (WGS) entry which is preliminary data.</text>
</comment>
<keyword evidence="3" id="KW-1185">Reference proteome</keyword>
<organism evidence="2 3">
    <name type="scientific">Cupriavidus cauae</name>
    <dbReference type="NCBI Taxonomy" id="2608999"/>
    <lineage>
        <taxon>Bacteria</taxon>
        <taxon>Pseudomonadati</taxon>
        <taxon>Pseudomonadota</taxon>
        <taxon>Betaproteobacteria</taxon>
        <taxon>Burkholderiales</taxon>
        <taxon>Burkholderiaceae</taxon>
        <taxon>Cupriavidus</taxon>
    </lineage>
</organism>
<name>A0A5M8A8X7_9BURK</name>
<evidence type="ECO:0000313" key="3">
    <source>
        <dbReference type="Proteomes" id="UP000324324"/>
    </source>
</evidence>
<dbReference type="InterPro" id="IPR021783">
    <property type="entry name" value="DUF3348"/>
</dbReference>
<reference evidence="2 3" key="1">
    <citation type="submission" date="2019-09" db="EMBL/GenBank/DDBJ databases">
        <title>Isolation of a novel species in the genus Cupriavidus from patients with sepsis using whole genome sequencing.</title>
        <authorList>
            <person name="Kweon O.J."/>
            <person name="Lee M.-K."/>
        </authorList>
    </citation>
    <scope>NUCLEOTIDE SEQUENCE [LARGE SCALE GENOMIC DNA]</scope>
    <source>
        <strain evidence="2 3">MKL-01</strain>
    </source>
</reference>
<dbReference type="AlphaFoldDB" id="A0A5M8A8X7"/>
<feature type="compositionally biased region" description="Low complexity" evidence="1">
    <location>
        <begin position="198"/>
        <end position="234"/>
    </location>
</feature>
<dbReference type="RefSeq" id="WP_150084010.1">
    <property type="nucleotide sequence ID" value="NZ_VWRN01000046.1"/>
</dbReference>
<dbReference type="EMBL" id="VWRN01000046">
    <property type="protein sequence ID" value="KAA6120188.1"/>
    <property type="molecule type" value="Genomic_DNA"/>
</dbReference>
<gene>
    <name evidence="2" type="ORF">F1599_17935</name>
</gene>
<proteinExistence type="predicted"/>
<sequence length="288" mass="30426">MLQVPPSAAPGGQTLIRLLAHLTEAQAPESAPSLSGQLSQWLGWTDAIALSSALNGNPPAVPAAGARAAVGDEAADSARVRAMLVDAIRDDRASARGRRSPVRPMPAEALDASADFAIYRQRYQTLQHRMETAIGDLRGRLRGALARRPGQGRLAMLDAVMERVMGAREQALLANLPAVLEAHYLRLRQAEENALARAASANTANTANTPNTPNTDNTAEATEAAEAAQPADTTARPEPAGVAATVTPGAWRRVFRRDMEDLLLAELDLRFQPVEGLVAALGANRSGS</sequence>
<evidence type="ECO:0000313" key="2">
    <source>
        <dbReference type="EMBL" id="KAA6120188.1"/>
    </source>
</evidence>
<dbReference type="Proteomes" id="UP000324324">
    <property type="component" value="Unassembled WGS sequence"/>
</dbReference>
<dbReference type="Pfam" id="PF11828">
    <property type="entry name" value="DUF3348"/>
    <property type="match status" value="2"/>
</dbReference>
<accession>A0A5M8A8X7</accession>
<evidence type="ECO:0000256" key="1">
    <source>
        <dbReference type="SAM" id="MobiDB-lite"/>
    </source>
</evidence>
<protein>
    <submittedName>
        <fullName evidence="2">DUF3348 domain-containing protein</fullName>
    </submittedName>
</protein>
<feature type="region of interest" description="Disordered" evidence="1">
    <location>
        <begin position="198"/>
        <end position="241"/>
    </location>
</feature>